<dbReference type="PANTHER" id="PTHR38645">
    <property type="entry name" value="CHROMOSOME 9, WHOLE GENOME SHOTGUN SEQUENCE"/>
    <property type="match status" value="1"/>
</dbReference>
<comment type="caution">
    <text evidence="2">The sequence shown here is derived from an EMBL/GenBank/DDBJ whole genome shotgun (WGS) entry which is preliminary data.</text>
</comment>
<dbReference type="EMBL" id="JAUEPT010000089">
    <property type="protein sequence ID" value="KAK0432794.1"/>
    <property type="molecule type" value="Genomic_DNA"/>
</dbReference>
<dbReference type="PANTHER" id="PTHR38645:SF1">
    <property type="entry name" value="YALI0F12243P"/>
    <property type="match status" value="1"/>
</dbReference>
<keyword evidence="3" id="KW-1185">Reference proteome</keyword>
<evidence type="ECO:0000256" key="1">
    <source>
        <dbReference type="SAM" id="MobiDB-lite"/>
    </source>
</evidence>
<name>A0AA39IZN6_9AGAR</name>
<dbReference type="Proteomes" id="UP001175226">
    <property type="component" value="Unassembled WGS sequence"/>
</dbReference>
<reference evidence="2" key="1">
    <citation type="submission" date="2023-06" db="EMBL/GenBank/DDBJ databases">
        <authorList>
            <consortium name="Lawrence Berkeley National Laboratory"/>
            <person name="Ahrendt S."/>
            <person name="Sahu N."/>
            <person name="Indic B."/>
            <person name="Wong-Bajracharya J."/>
            <person name="Merenyi Z."/>
            <person name="Ke H.-M."/>
            <person name="Monk M."/>
            <person name="Kocsube S."/>
            <person name="Drula E."/>
            <person name="Lipzen A."/>
            <person name="Balint B."/>
            <person name="Henrissat B."/>
            <person name="Andreopoulos B."/>
            <person name="Martin F.M."/>
            <person name="Harder C.B."/>
            <person name="Rigling D."/>
            <person name="Ford K.L."/>
            <person name="Foster G.D."/>
            <person name="Pangilinan J."/>
            <person name="Papanicolaou A."/>
            <person name="Barry K."/>
            <person name="LaButti K."/>
            <person name="Viragh M."/>
            <person name="Koriabine M."/>
            <person name="Yan M."/>
            <person name="Riley R."/>
            <person name="Champramary S."/>
            <person name="Plett K.L."/>
            <person name="Tsai I.J."/>
            <person name="Slot J."/>
            <person name="Sipos G."/>
            <person name="Plett J."/>
            <person name="Nagy L.G."/>
            <person name="Grigoriev I.V."/>
        </authorList>
    </citation>
    <scope>NUCLEOTIDE SEQUENCE</scope>
    <source>
        <strain evidence="2">FPL87.14</strain>
    </source>
</reference>
<feature type="region of interest" description="Disordered" evidence="1">
    <location>
        <begin position="249"/>
        <end position="316"/>
    </location>
</feature>
<feature type="region of interest" description="Disordered" evidence="1">
    <location>
        <begin position="104"/>
        <end position="202"/>
    </location>
</feature>
<accession>A0AA39IZN6</accession>
<organism evidence="2 3">
    <name type="scientific">Armillaria borealis</name>
    <dbReference type="NCBI Taxonomy" id="47425"/>
    <lineage>
        <taxon>Eukaryota</taxon>
        <taxon>Fungi</taxon>
        <taxon>Dikarya</taxon>
        <taxon>Basidiomycota</taxon>
        <taxon>Agaricomycotina</taxon>
        <taxon>Agaricomycetes</taxon>
        <taxon>Agaricomycetidae</taxon>
        <taxon>Agaricales</taxon>
        <taxon>Marasmiineae</taxon>
        <taxon>Physalacriaceae</taxon>
        <taxon>Armillaria</taxon>
    </lineage>
</organism>
<feature type="compositionally biased region" description="Polar residues" evidence="1">
    <location>
        <begin position="249"/>
        <end position="258"/>
    </location>
</feature>
<feature type="compositionally biased region" description="Pro residues" evidence="1">
    <location>
        <begin position="156"/>
        <end position="170"/>
    </location>
</feature>
<feature type="compositionally biased region" description="Polar residues" evidence="1">
    <location>
        <begin position="282"/>
        <end position="297"/>
    </location>
</feature>
<gene>
    <name evidence="2" type="ORF">EV421DRAFT_2040539</name>
</gene>
<proteinExistence type="predicted"/>
<evidence type="ECO:0000313" key="3">
    <source>
        <dbReference type="Proteomes" id="UP001175226"/>
    </source>
</evidence>
<feature type="compositionally biased region" description="Polar residues" evidence="1">
    <location>
        <begin position="173"/>
        <end position="191"/>
    </location>
</feature>
<dbReference type="AlphaFoldDB" id="A0AA39IZN6"/>
<sequence length="316" mass="33868">MESLDLNTLAGSLPTAHQNAEAELLNNFKAAALSITTLYRSSRDASKRAYSAGYAAACQDLMAMIQRGVSVGGIAEPGMAADSNGMSIGRVMDWIDARLDAVKSRQEEEVEEEEKEKERGRKSTAAAPTKVKVEAKEQIPPLPTPNSPWPRAQRPSPQPSTPSPPPPAPPSTLRQTQRSTNRAKPTPSSNSKGGGDSPTISPLPLLTSDYAFNLVSEDTLSVPPFPVPDVVVGAKRRHAVMMMLDGSSAPVSTSSTMPSSNCNHGSGSGGNRRRTRSTRNNASHLQNQNVNSIQLSSEAMDIEDDSGRERKRVARR</sequence>
<protein>
    <submittedName>
        <fullName evidence="2">Uncharacterized protein</fullName>
    </submittedName>
</protein>
<evidence type="ECO:0000313" key="2">
    <source>
        <dbReference type="EMBL" id="KAK0432794.1"/>
    </source>
</evidence>